<dbReference type="GO" id="GO:0030428">
    <property type="term" value="C:cell septum"/>
    <property type="evidence" value="ECO:0007669"/>
    <property type="project" value="TreeGrafter"/>
</dbReference>
<evidence type="ECO:0000256" key="5">
    <source>
        <dbReference type="ARBA" id="ARBA00022618"/>
    </source>
</evidence>
<evidence type="ECO:0000256" key="7">
    <source>
        <dbReference type="ARBA" id="ARBA00023210"/>
    </source>
</evidence>
<evidence type="ECO:0000313" key="13">
    <source>
        <dbReference type="Proteomes" id="UP000092952"/>
    </source>
</evidence>
<dbReference type="PANTHER" id="PTHR34981">
    <property type="entry name" value="CELL DIVISION PROTEIN ZAPA"/>
    <property type="match status" value="1"/>
</dbReference>
<comment type="subunit">
    <text evidence="10">Homodimer. Interacts with FtsZ.</text>
</comment>
<dbReference type="Gene3D" id="1.20.5.50">
    <property type="match status" value="1"/>
</dbReference>
<gene>
    <name evidence="12" type="ORF">PG2T_10405</name>
</gene>
<dbReference type="OrthoDB" id="5772359at2"/>
<evidence type="ECO:0000256" key="11">
    <source>
        <dbReference type="ARBA" id="ARBA00033158"/>
    </source>
</evidence>
<dbReference type="InParanoid" id="A0A1B1YV74"/>
<evidence type="ECO:0000256" key="2">
    <source>
        <dbReference type="ARBA" id="ARBA00010074"/>
    </source>
</evidence>
<dbReference type="SUPFAM" id="SSF102829">
    <property type="entry name" value="Cell division protein ZapA-like"/>
    <property type="match status" value="1"/>
</dbReference>
<keyword evidence="8" id="KW-0131">Cell cycle</keyword>
<keyword evidence="5" id="KW-0132">Cell division</keyword>
<dbReference type="GO" id="GO:0000917">
    <property type="term" value="P:division septum assembly"/>
    <property type="evidence" value="ECO:0007669"/>
    <property type="project" value="UniProtKB-KW"/>
</dbReference>
<comment type="function">
    <text evidence="9">Activator of cell division through the inhibition of FtsZ GTPase activity, therefore promoting FtsZ assembly into bundles of protofilaments necessary for the formation of the division Z ring. It is recruited early at mid-cell but it is not essential for cell division.</text>
</comment>
<evidence type="ECO:0000256" key="1">
    <source>
        <dbReference type="ARBA" id="ARBA00004496"/>
    </source>
</evidence>
<evidence type="ECO:0000313" key="12">
    <source>
        <dbReference type="EMBL" id="ANX04543.1"/>
    </source>
</evidence>
<keyword evidence="7" id="KW-0717">Septation</keyword>
<dbReference type="Gene3D" id="3.30.160.880">
    <property type="entry name" value="Cell division protein ZapA protomer, N-terminal domain"/>
    <property type="match status" value="1"/>
</dbReference>
<dbReference type="GO" id="GO:0000921">
    <property type="term" value="P:septin ring assembly"/>
    <property type="evidence" value="ECO:0007669"/>
    <property type="project" value="TreeGrafter"/>
</dbReference>
<comment type="similarity">
    <text evidence="2">Belongs to the ZapA family. Type 1 subfamily.</text>
</comment>
<dbReference type="GO" id="GO:0043093">
    <property type="term" value="P:FtsZ-dependent cytokinesis"/>
    <property type="evidence" value="ECO:0007669"/>
    <property type="project" value="TreeGrafter"/>
</dbReference>
<evidence type="ECO:0000256" key="10">
    <source>
        <dbReference type="ARBA" id="ARBA00026068"/>
    </source>
</evidence>
<name>A0A1B1YV74_9GAMM</name>
<dbReference type="InterPro" id="IPR036192">
    <property type="entry name" value="Cell_div_ZapA-like_sf"/>
</dbReference>
<dbReference type="PANTHER" id="PTHR34981:SF1">
    <property type="entry name" value="CELL DIVISION PROTEIN ZAPA"/>
    <property type="match status" value="1"/>
</dbReference>
<evidence type="ECO:0000256" key="4">
    <source>
        <dbReference type="ARBA" id="ARBA00022490"/>
    </source>
</evidence>
<dbReference type="GO" id="GO:0005829">
    <property type="term" value="C:cytosol"/>
    <property type="evidence" value="ECO:0007669"/>
    <property type="project" value="TreeGrafter"/>
</dbReference>
<reference evidence="13" key="1">
    <citation type="submission" date="2016-03" db="EMBL/GenBank/DDBJ databases">
        <title>Complete genome sequence of Solimmundus cernigliae, representing a novel lineage of polycyclic aromatic hydrocarbon degraders within the Gammaproteobacteria.</title>
        <authorList>
            <person name="Singleton D.R."/>
            <person name="Dickey A.N."/>
            <person name="Scholl E.H."/>
            <person name="Wright F.A."/>
            <person name="Aitken M.D."/>
        </authorList>
    </citation>
    <scope>NUCLEOTIDE SEQUENCE [LARGE SCALE GENOMIC DNA]</scope>
    <source>
        <strain evidence="13">TR3.2</strain>
    </source>
</reference>
<accession>A0A1B1YV74</accession>
<evidence type="ECO:0000256" key="9">
    <source>
        <dbReference type="ARBA" id="ARBA00024910"/>
    </source>
</evidence>
<dbReference type="InterPro" id="IPR007838">
    <property type="entry name" value="Cell_div_ZapA-like"/>
</dbReference>
<dbReference type="AlphaFoldDB" id="A0A1B1YV74"/>
<evidence type="ECO:0000256" key="8">
    <source>
        <dbReference type="ARBA" id="ARBA00023306"/>
    </source>
</evidence>
<dbReference type="KEGG" id="gbi:PG2T_10405"/>
<dbReference type="InterPro" id="IPR042233">
    <property type="entry name" value="Cell_div_ZapA_N"/>
</dbReference>
<dbReference type="Pfam" id="PF05164">
    <property type="entry name" value="ZapA"/>
    <property type="match status" value="1"/>
</dbReference>
<dbReference type="RefSeq" id="WP_068804952.1">
    <property type="nucleotide sequence ID" value="NZ_CP014671.1"/>
</dbReference>
<protein>
    <recommendedName>
        <fullName evidence="3">Cell division protein ZapA</fullName>
    </recommendedName>
    <alternativeName>
        <fullName evidence="11">Z ring-associated protein ZapA</fullName>
    </alternativeName>
</protein>
<evidence type="ECO:0000256" key="3">
    <source>
        <dbReference type="ARBA" id="ARBA00015195"/>
    </source>
</evidence>
<dbReference type="EMBL" id="CP014671">
    <property type="protein sequence ID" value="ANX04543.1"/>
    <property type="molecule type" value="Genomic_DNA"/>
</dbReference>
<proteinExistence type="inferred from homology"/>
<keyword evidence="6" id="KW-0175">Coiled coil</keyword>
<comment type="subcellular location">
    <subcellularLocation>
        <location evidence="1">Cytoplasm</location>
    </subcellularLocation>
</comment>
<dbReference type="STRING" id="1810504.PG2T_10405"/>
<dbReference type="Proteomes" id="UP000092952">
    <property type="component" value="Chromosome"/>
</dbReference>
<dbReference type="FunCoup" id="A0A1B1YV74">
    <property type="interactions" value="52"/>
</dbReference>
<evidence type="ECO:0000256" key="6">
    <source>
        <dbReference type="ARBA" id="ARBA00023054"/>
    </source>
</evidence>
<keyword evidence="4" id="KW-0963">Cytoplasm</keyword>
<dbReference type="GO" id="GO:0032153">
    <property type="term" value="C:cell division site"/>
    <property type="evidence" value="ECO:0007669"/>
    <property type="project" value="TreeGrafter"/>
</dbReference>
<sequence>MSRDTGGVAVRVLEREYVIAASGEQRDAVLASADYLNERLRELRRGGRVVGNDRLLVLVALNVVNELLQERSTRLDRSAALERLSALEGRLTAALRTLEPTPHSG</sequence>
<organism evidence="12 13">
    <name type="scientific">Immundisolibacter cernigliae</name>
    <dbReference type="NCBI Taxonomy" id="1810504"/>
    <lineage>
        <taxon>Bacteria</taxon>
        <taxon>Pseudomonadati</taxon>
        <taxon>Pseudomonadota</taxon>
        <taxon>Gammaproteobacteria</taxon>
        <taxon>Immundisolibacterales</taxon>
        <taxon>Immundisolibacteraceae</taxon>
        <taxon>Immundisolibacter</taxon>
    </lineage>
</organism>
<keyword evidence="13" id="KW-1185">Reference proteome</keyword>